<evidence type="ECO:0000256" key="1">
    <source>
        <dbReference type="SAM" id="MobiDB-lite"/>
    </source>
</evidence>
<dbReference type="Proteomes" id="UP001177003">
    <property type="component" value="Chromosome 7"/>
</dbReference>
<gene>
    <name evidence="2" type="ORF">LSALG_LOCUS31810</name>
</gene>
<keyword evidence="3" id="KW-1185">Reference proteome</keyword>
<reference evidence="2" key="1">
    <citation type="submission" date="2023-04" db="EMBL/GenBank/DDBJ databases">
        <authorList>
            <person name="Vijverberg K."/>
            <person name="Xiong W."/>
            <person name="Schranz E."/>
        </authorList>
    </citation>
    <scope>NUCLEOTIDE SEQUENCE</scope>
</reference>
<dbReference type="EMBL" id="OX465083">
    <property type="protein sequence ID" value="CAI9292760.1"/>
    <property type="molecule type" value="Genomic_DNA"/>
</dbReference>
<feature type="compositionally biased region" description="Basic and acidic residues" evidence="1">
    <location>
        <begin position="87"/>
        <end position="97"/>
    </location>
</feature>
<evidence type="ECO:0000313" key="3">
    <source>
        <dbReference type="Proteomes" id="UP001177003"/>
    </source>
</evidence>
<dbReference type="AlphaFoldDB" id="A0AA35ZHK4"/>
<organism evidence="2 3">
    <name type="scientific">Lactuca saligna</name>
    <name type="common">Willowleaf lettuce</name>
    <dbReference type="NCBI Taxonomy" id="75948"/>
    <lineage>
        <taxon>Eukaryota</taxon>
        <taxon>Viridiplantae</taxon>
        <taxon>Streptophyta</taxon>
        <taxon>Embryophyta</taxon>
        <taxon>Tracheophyta</taxon>
        <taxon>Spermatophyta</taxon>
        <taxon>Magnoliopsida</taxon>
        <taxon>eudicotyledons</taxon>
        <taxon>Gunneridae</taxon>
        <taxon>Pentapetalae</taxon>
        <taxon>asterids</taxon>
        <taxon>campanulids</taxon>
        <taxon>Asterales</taxon>
        <taxon>Asteraceae</taxon>
        <taxon>Cichorioideae</taxon>
        <taxon>Cichorieae</taxon>
        <taxon>Lactucinae</taxon>
        <taxon>Lactuca</taxon>
    </lineage>
</organism>
<protein>
    <submittedName>
        <fullName evidence="2">Uncharacterized protein</fullName>
    </submittedName>
</protein>
<name>A0AA35ZHK4_LACSI</name>
<sequence length="158" mass="18256">MTWGFLLIGQRKEDANGRGRTRSQLRRKTRRLRGLMAVVISRRRWSPSDDRRGRRDGKGEATRLLCLTEPKEGMDEQKAATPMMVKSRREGSIGEKERQRPQLVAFVAFCSGGRGWRWWEATVKTIAATGNGRRENEGETAPKKKKEEKNKGRMKWKI</sequence>
<feature type="region of interest" description="Disordered" evidence="1">
    <location>
        <begin position="129"/>
        <end position="158"/>
    </location>
</feature>
<feature type="compositionally biased region" description="Basic and acidic residues" evidence="1">
    <location>
        <begin position="69"/>
        <end position="78"/>
    </location>
</feature>
<feature type="region of interest" description="Disordered" evidence="1">
    <location>
        <begin position="69"/>
        <end position="97"/>
    </location>
</feature>
<proteinExistence type="predicted"/>
<accession>A0AA35ZHK4</accession>
<feature type="compositionally biased region" description="Basic and acidic residues" evidence="1">
    <location>
        <begin position="132"/>
        <end position="151"/>
    </location>
</feature>
<evidence type="ECO:0000313" key="2">
    <source>
        <dbReference type="EMBL" id="CAI9292760.1"/>
    </source>
</evidence>